<organism evidence="10 11">
    <name type="scientific">Lynx pardinus</name>
    <name type="common">Iberian lynx</name>
    <name type="synonym">Felis pardina</name>
    <dbReference type="NCBI Taxonomy" id="191816"/>
    <lineage>
        <taxon>Eukaryota</taxon>
        <taxon>Metazoa</taxon>
        <taxon>Chordata</taxon>
        <taxon>Craniata</taxon>
        <taxon>Vertebrata</taxon>
        <taxon>Euteleostomi</taxon>
        <taxon>Mammalia</taxon>
        <taxon>Eutheria</taxon>
        <taxon>Laurasiatheria</taxon>
        <taxon>Carnivora</taxon>
        <taxon>Feliformia</taxon>
        <taxon>Felidae</taxon>
        <taxon>Felinae</taxon>
        <taxon>Lynx</taxon>
    </lineage>
</organism>
<dbReference type="PANTHER" id="PTHR14167:SF116">
    <property type="entry name" value="CAP, ISOFORM AC"/>
    <property type="match status" value="1"/>
</dbReference>
<name>A0A485MWF9_LYNPA</name>
<dbReference type="EMBL" id="CAAGRJ010006181">
    <property type="protein sequence ID" value="VFV24136.1"/>
    <property type="molecule type" value="Genomic_DNA"/>
</dbReference>
<dbReference type="GO" id="GO:0005737">
    <property type="term" value="C:cytoplasm"/>
    <property type="evidence" value="ECO:0007669"/>
    <property type="project" value="UniProtKB-SubCell"/>
</dbReference>
<dbReference type="CDD" id="cd14300">
    <property type="entry name" value="UBA_UBS3A_like"/>
    <property type="match status" value="1"/>
</dbReference>
<evidence type="ECO:0000259" key="9">
    <source>
        <dbReference type="PROSITE" id="PS50030"/>
    </source>
</evidence>
<dbReference type="GO" id="GO:0005634">
    <property type="term" value="C:nucleus"/>
    <property type="evidence" value="ECO:0007669"/>
    <property type="project" value="UniProtKB-SubCell"/>
</dbReference>
<dbReference type="InterPro" id="IPR001452">
    <property type="entry name" value="SH3_domain"/>
</dbReference>
<dbReference type="Gene3D" id="2.30.30.40">
    <property type="entry name" value="SH3 Domains"/>
    <property type="match status" value="1"/>
</dbReference>
<evidence type="ECO:0000259" key="8">
    <source>
        <dbReference type="PROSITE" id="PS50002"/>
    </source>
</evidence>
<comment type="subcellular location">
    <subcellularLocation>
        <location evidence="2">Cytoplasm</location>
    </subcellularLocation>
    <subcellularLocation>
        <location evidence="1">Nucleus</location>
    </subcellularLocation>
</comment>
<feature type="region of interest" description="Disordered" evidence="7">
    <location>
        <begin position="388"/>
        <end position="409"/>
    </location>
</feature>
<keyword evidence="5" id="KW-0539">Nucleus</keyword>
<dbReference type="PROSITE" id="PS50030">
    <property type="entry name" value="UBA"/>
    <property type="match status" value="1"/>
</dbReference>
<protein>
    <submittedName>
        <fullName evidence="10">Ubiquitin-associated and sh3</fullName>
    </submittedName>
</protein>
<sequence>MSEPAGTEDGVLFNVSFAGKGARGRPGPMAGGPSGEQSQELIPRGGLAGPLEREPHVETGQEEMAAGETQLYAKVSNKLKVRGPSLLLEPLLGMGFPVHTALKALAATGRKTAEEASDWLRCHRNDPSLDDPIPQEYALFLCPTGSLLEQLQEFWRESKRQCTKNRAHEIFPHITLCDFFTCEDHKVECLYEALKRAGDRIRGSFPLVVPLALHSSISYLGFFVSDSPADVIREFATTFAMEVAVLADCTVKPCAKQLHLTLAHKFYPHHQRTLEQLARAIHPGHSCQWTAVLYSRDMRFVHYQTLRALFQYKPQNEDELTLSPGDYIFVDPTQQEETSEGWVIGTSQRTGCRGFLPENYTEQANESDTWVKHRTYTFSLAMDLVSRKDGEASSRRNGEPHPPQTPRDVSSIQALQVTEFPALQGERRETTLYVNSLGDSGPRVWLQTRGAEGWTPHSCEPGCEPLTAACWALQEHKACVCHSVSNDART</sequence>
<dbReference type="Pfam" id="PF14604">
    <property type="entry name" value="SH3_9"/>
    <property type="match status" value="1"/>
</dbReference>
<dbReference type="InterPro" id="IPR036028">
    <property type="entry name" value="SH3-like_dom_sf"/>
</dbReference>
<keyword evidence="11" id="KW-1185">Reference proteome</keyword>
<dbReference type="AlphaFoldDB" id="A0A485MWF9"/>
<evidence type="ECO:0000256" key="6">
    <source>
        <dbReference type="PROSITE-ProRule" id="PRU00192"/>
    </source>
</evidence>
<dbReference type="InterPro" id="IPR009060">
    <property type="entry name" value="UBA-like_sf"/>
</dbReference>
<evidence type="ECO:0000313" key="11">
    <source>
        <dbReference type="Proteomes" id="UP000386466"/>
    </source>
</evidence>
<dbReference type="FunFam" id="1.10.8.10:FF:000053">
    <property type="entry name" value="Ubiquitin-associated and SH3 domain-containing, A"/>
    <property type="match status" value="1"/>
</dbReference>
<evidence type="ECO:0000256" key="3">
    <source>
        <dbReference type="ARBA" id="ARBA00022443"/>
    </source>
</evidence>
<evidence type="ECO:0000256" key="2">
    <source>
        <dbReference type="ARBA" id="ARBA00004496"/>
    </source>
</evidence>
<evidence type="ECO:0000256" key="1">
    <source>
        <dbReference type="ARBA" id="ARBA00004123"/>
    </source>
</evidence>
<dbReference type="SMART" id="SM00326">
    <property type="entry name" value="SH3"/>
    <property type="match status" value="1"/>
</dbReference>
<reference evidence="10 11" key="1">
    <citation type="submission" date="2019-01" db="EMBL/GenBank/DDBJ databases">
        <authorList>
            <person name="Alioto T."/>
            <person name="Alioto T."/>
        </authorList>
    </citation>
    <scope>NUCLEOTIDE SEQUENCE [LARGE SCALE GENOMIC DNA]</scope>
</reference>
<accession>A0A485MWF9</accession>
<feature type="region of interest" description="Disordered" evidence="7">
    <location>
        <begin position="1"/>
        <end position="52"/>
    </location>
</feature>
<evidence type="ECO:0000313" key="10">
    <source>
        <dbReference type="EMBL" id="VFV24136.1"/>
    </source>
</evidence>
<dbReference type="SUPFAM" id="SSF50044">
    <property type="entry name" value="SH3-domain"/>
    <property type="match status" value="1"/>
</dbReference>
<keyword evidence="3 6" id="KW-0728">SH3 domain</keyword>
<dbReference type="Gene3D" id="1.10.8.10">
    <property type="entry name" value="DNA helicase RuvA subunit, C-terminal domain"/>
    <property type="match status" value="1"/>
</dbReference>
<dbReference type="FunFam" id="2.30.30.40:FF:000052">
    <property type="entry name" value="Ubiquitin-associated and SH3 domain-containing protein B"/>
    <property type="match status" value="1"/>
</dbReference>
<feature type="compositionally biased region" description="Basic and acidic residues" evidence="7">
    <location>
        <begin position="388"/>
        <end position="399"/>
    </location>
</feature>
<keyword evidence="4" id="KW-0963">Cytoplasm</keyword>
<dbReference type="Pfam" id="PF22562">
    <property type="entry name" value="UBA_7"/>
    <property type="match status" value="1"/>
</dbReference>
<evidence type="ECO:0000256" key="7">
    <source>
        <dbReference type="SAM" id="MobiDB-lite"/>
    </source>
</evidence>
<evidence type="ECO:0000256" key="5">
    <source>
        <dbReference type="ARBA" id="ARBA00023242"/>
    </source>
</evidence>
<dbReference type="SUPFAM" id="SSF46934">
    <property type="entry name" value="UBA-like"/>
    <property type="match status" value="1"/>
</dbReference>
<feature type="domain" description="UBA" evidence="9">
    <location>
        <begin position="74"/>
        <end position="123"/>
    </location>
</feature>
<gene>
    <name evidence="10" type="ORF">LYPA_23C020717</name>
</gene>
<feature type="domain" description="SH3" evidence="8">
    <location>
        <begin position="301"/>
        <end position="366"/>
    </location>
</feature>
<proteinExistence type="predicted"/>
<dbReference type="InterPro" id="IPR050384">
    <property type="entry name" value="Endophilin_SH3RF"/>
</dbReference>
<dbReference type="Proteomes" id="UP000386466">
    <property type="component" value="Unassembled WGS sequence"/>
</dbReference>
<dbReference type="PANTHER" id="PTHR14167">
    <property type="entry name" value="SH3 DOMAIN-CONTAINING"/>
    <property type="match status" value="1"/>
</dbReference>
<dbReference type="InterPro" id="IPR015940">
    <property type="entry name" value="UBA"/>
</dbReference>
<evidence type="ECO:0000256" key="4">
    <source>
        <dbReference type="ARBA" id="ARBA00022490"/>
    </source>
</evidence>
<dbReference type="PROSITE" id="PS50002">
    <property type="entry name" value="SH3"/>
    <property type="match status" value="1"/>
</dbReference>